<protein>
    <submittedName>
        <fullName evidence="2">Uncharacterized protein</fullName>
    </submittedName>
</protein>
<comment type="caution">
    <text evidence="2">The sequence shown here is derived from an EMBL/GenBank/DDBJ whole genome shotgun (WGS) entry which is preliminary data.</text>
</comment>
<dbReference type="EMBL" id="LCQQ01000071">
    <property type="protein sequence ID" value="KKW18963.1"/>
    <property type="molecule type" value="Genomic_DNA"/>
</dbReference>
<name>A0A0G1WJF2_9BACT</name>
<dbReference type="AlphaFoldDB" id="A0A0G1WJF2"/>
<accession>A0A0G1WJF2</accession>
<feature type="transmembrane region" description="Helical" evidence="1">
    <location>
        <begin position="15"/>
        <end position="38"/>
    </location>
</feature>
<keyword evidence="1" id="KW-1133">Transmembrane helix</keyword>
<organism evidence="2 3">
    <name type="scientific">Candidatus Adlerbacteria bacterium GW2011_GWC1_50_9</name>
    <dbReference type="NCBI Taxonomy" id="1618608"/>
    <lineage>
        <taxon>Bacteria</taxon>
        <taxon>Candidatus Adleribacteriota</taxon>
    </lineage>
</organism>
<reference evidence="2 3" key="1">
    <citation type="journal article" date="2015" name="Nature">
        <title>rRNA introns, odd ribosomes, and small enigmatic genomes across a large radiation of phyla.</title>
        <authorList>
            <person name="Brown C.T."/>
            <person name="Hug L.A."/>
            <person name="Thomas B.C."/>
            <person name="Sharon I."/>
            <person name="Castelle C.J."/>
            <person name="Singh A."/>
            <person name="Wilkins M.J."/>
            <person name="Williams K.H."/>
            <person name="Banfield J.F."/>
        </authorList>
    </citation>
    <scope>NUCLEOTIDE SEQUENCE [LARGE SCALE GENOMIC DNA]</scope>
</reference>
<evidence type="ECO:0000256" key="1">
    <source>
        <dbReference type="SAM" id="Phobius"/>
    </source>
</evidence>
<keyword evidence="1" id="KW-0812">Transmembrane</keyword>
<dbReference type="Proteomes" id="UP000034201">
    <property type="component" value="Unassembled WGS sequence"/>
</dbReference>
<proteinExistence type="predicted"/>
<keyword evidence="1" id="KW-0472">Membrane</keyword>
<evidence type="ECO:0000313" key="2">
    <source>
        <dbReference type="EMBL" id="KKW18963.1"/>
    </source>
</evidence>
<feature type="non-terminal residue" evidence="2">
    <location>
        <position position="1"/>
    </location>
</feature>
<sequence>AAAMVFFLAFKAFTWPLYFISMLLTYILIRLMVFATIVREEKVTIEVEKLVF</sequence>
<gene>
    <name evidence="2" type="ORF">UY61_C0071G0001</name>
</gene>
<evidence type="ECO:0000313" key="3">
    <source>
        <dbReference type="Proteomes" id="UP000034201"/>
    </source>
</evidence>